<dbReference type="Proteomes" id="UP001378188">
    <property type="component" value="Unassembled WGS sequence"/>
</dbReference>
<dbReference type="AlphaFoldDB" id="A0AAW9RGL9"/>
<evidence type="ECO:0000313" key="3">
    <source>
        <dbReference type="Proteomes" id="UP001378188"/>
    </source>
</evidence>
<proteinExistence type="predicted"/>
<protein>
    <submittedName>
        <fullName evidence="2">Uncharacterized protein</fullName>
    </submittedName>
</protein>
<evidence type="ECO:0000256" key="1">
    <source>
        <dbReference type="SAM" id="SignalP"/>
    </source>
</evidence>
<feature type="chain" id="PRO_5043443580" evidence="1">
    <location>
        <begin position="24"/>
        <end position="99"/>
    </location>
</feature>
<gene>
    <name evidence="2" type="ORF">V3328_06150</name>
</gene>
<evidence type="ECO:0000313" key="2">
    <source>
        <dbReference type="EMBL" id="MEJ8571045.1"/>
    </source>
</evidence>
<reference evidence="2 3" key="1">
    <citation type="submission" date="2024-02" db="EMBL/GenBank/DDBJ databases">
        <title>Genome analysis and characterization of Microbaculum marinisediminis sp. nov., isolated from marine sediment.</title>
        <authorList>
            <person name="Du Z.-J."/>
            <person name="Ye Y.-Q."/>
            <person name="Zhang Z.-R."/>
            <person name="Yuan S.-M."/>
            <person name="Zhang X.-Y."/>
        </authorList>
    </citation>
    <scope>NUCLEOTIDE SEQUENCE [LARGE SCALE GENOMIC DNA]</scope>
    <source>
        <strain evidence="2 3">SDUM1044001</strain>
    </source>
</reference>
<dbReference type="EMBL" id="JAZHOF010000002">
    <property type="protein sequence ID" value="MEJ8571045.1"/>
    <property type="molecule type" value="Genomic_DNA"/>
</dbReference>
<organism evidence="2 3">
    <name type="scientific">Microbaculum marinum</name>
    <dbReference type="NCBI Taxonomy" id="1764581"/>
    <lineage>
        <taxon>Bacteria</taxon>
        <taxon>Pseudomonadati</taxon>
        <taxon>Pseudomonadota</taxon>
        <taxon>Alphaproteobacteria</taxon>
        <taxon>Hyphomicrobiales</taxon>
        <taxon>Tepidamorphaceae</taxon>
        <taxon>Microbaculum</taxon>
    </lineage>
</organism>
<dbReference type="RefSeq" id="WP_340328734.1">
    <property type="nucleotide sequence ID" value="NZ_JAZHOF010000002.1"/>
</dbReference>
<keyword evidence="1" id="KW-0732">Signal</keyword>
<name>A0AAW9RGL9_9HYPH</name>
<feature type="signal peptide" evidence="1">
    <location>
        <begin position="1"/>
        <end position="23"/>
    </location>
</feature>
<accession>A0AAW9RGL9</accession>
<keyword evidence="3" id="KW-1185">Reference proteome</keyword>
<sequence length="99" mass="9033">MTKPFLAGICAALASLTAAPAEAAVVYCTSPGLPVGCVARPVVRAAPVVQPGGVGSGIGVLPGAGAGAAGVGLAPGVGVGAPGAAPVNLGGPVNRAGRR</sequence>
<comment type="caution">
    <text evidence="2">The sequence shown here is derived from an EMBL/GenBank/DDBJ whole genome shotgun (WGS) entry which is preliminary data.</text>
</comment>